<dbReference type="InterPro" id="IPR006311">
    <property type="entry name" value="TAT_signal"/>
</dbReference>
<feature type="chain" id="PRO_5032404776" description="Ig-like domain (Group 3)" evidence="1">
    <location>
        <begin position="37"/>
        <end position="415"/>
    </location>
</feature>
<dbReference type="EMBL" id="CP062789">
    <property type="protein sequence ID" value="QOK24400.1"/>
    <property type="molecule type" value="Genomic_DNA"/>
</dbReference>
<gene>
    <name evidence="2" type="ORF">IGS73_08795</name>
</gene>
<evidence type="ECO:0000313" key="2">
    <source>
        <dbReference type="EMBL" id="QOK24400.1"/>
    </source>
</evidence>
<reference evidence="2 3" key="1">
    <citation type="submission" date="2020-10" db="EMBL/GenBank/DDBJ databases">
        <title>Janibacter indicus TT2 genome sequence.</title>
        <authorList>
            <person name="Lee K."/>
            <person name="Ganzorig M."/>
        </authorList>
    </citation>
    <scope>NUCLEOTIDE SEQUENCE [LARGE SCALE GENOMIC DNA]</scope>
    <source>
        <strain evidence="2 3">TT2</strain>
    </source>
</reference>
<organism evidence="2 3">
    <name type="scientific">Janibacter indicus</name>
    <dbReference type="NCBI Taxonomy" id="857417"/>
    <lineage>
        <taxon>Bacteria</taxon>
        <taxon>Bacillati</taxon>
        <taxon>Actinomycetota</taxon>
        <taxon>Actinomycetes</taxon>
        <taxon>Micrococcales</taxon>
        <taxon>Intrasporangiaceae</taxon>
        <taxon>Janibacter</taxon>
    </lineage>
</organism>
<dbReference type="PROSITE" id="PS51318">
    <property type="entry name" value="TAT"/>
    <property type="match status" value="1"/>
</dbReference>
<evidence type="ECO:0000313" key="3">
    <source>
        <dbReference type="Proteomes" id="UP000593998"/>
    </source>
</evidence>
<sequence>MSPRRCRAMRSRLLGAAAALATGTASIALLAAPAHAAGTVQIFPANSLGLPGTVLSVGSEQKFELRATGLEPKFLVAIRSGSATGVELNGFMDTGDRGEIHLDGGSAPEHYENGHRGSFHVVDQFENTSLASVEYTVQRLPKAEVTAPVVAGAEATVLLSGNVGTAPTFDRVQIGARVLGEPTVKRTAAGQQVTFTVPGDVAPGRATVALVQSTPWQRVVDVPVTVASAPVVAPRLSATAVKVEFGRATSVPVRVAGADAGTVRAQVAGKVYSAPVTAGRASVKVPARSLPVGTHRVSLVLAAPGAGEVHAATSVQVRKAGSRVRVSAPRTARPGKKVTLRIKVTPSVAGVPVAGTVRVNAWGRIQQVRVKGGAGTVVVKVPAKATGKATLTVRWLGSASVTSSSVKQVVQVKRR</sequence>
<dbReference type="RefSeq" id="WP_143445574.1">
    <property type="nucleotide sequence ID" value="NZ_CP062789.1"/>
</dbReference>
<evidence type="ECO:0000256" key="1">
    <source>
        <dbReference type="SAM" id="SignalP"/>
    </source>
</evidence>
<dbReference type="AlphaFoldDB" id="A0A7L9J6M5"/>
<dbReference type="InterPro" id="IPR013783">
    <property type="entry name" value="Ig-like_fold"/>
</dbReference>
<proteinExistence type="predicted"/>
<feature type="signal peptide" evidence="1">
    <location>
        <begin position="1"/>
        <end position="36"/>
    </location>
</feature>
<accession>A0A7L9J6M5</accession>
<protein>
    <recommendedName>
        <fullName evidence="4">Ig-like domain (Group 3)</fullName>
    </recommendedName>
</protein>
<keyword evidence="1" id="KW-0732">Signal</keyword>
<dbReference type="Gene3D" id="2.60.40.10">
    <property type="entry name" value="Immunoglobulins"/>
    <property type="match status" value="1"/>
</dbReference>
<evidence type="ECO:0008006" key="4">
    <source>
        <dbReference type="Google" id="ProtNLM"/>
    </source>
</evidence>
<dbReference type="OrthoDB" id="251941at2"/>
<dbReference type="Proteomes" id="UP000593998">
    <property type="component" value="Chromosome"/>
</dbReference>
<name>A0A7L9J6M5_9MICO</name>
<dbReference type="GO" id="GO:0005975">
    <property type="term" value="P:carbohydrate metabolic process"/>
    <property type="evidence" value="ECO:0007669"/>
    <property type="project" value="UniProtKB-ARBA"/>
</dbReference>